<feature type="region of interest" description="Disordered" evidence="1">
    <location>
        <begin position="1"/>
        <end position="36"/>
    </location>
</feature>
<keyword evidence="2" id="KW-0472">Membrane</keyword>
<feature type="transmembrane region" description="Helical" evidence="2">
    <location>
        <begin position="272"/>
        <end position="292"/>
    </location>
</feature>
<dbReference type="RefSeq" id="XP_025359180.1">
    <property type="nucleotide sequence ID" value="XM_025503143.1"/>
</dbReference>
<dbReference type="PANTHER" id="PTHR37488">
    <property type="entry name" value="DUF1275 DOMAIN-CONTAINING PROTEIN"/>
    <property type="match status" value="1"/>
</dbReference>
<gene>
    <name evidence="3" type="ORF">BDZ90DRAFT_100078</name>
</gene>
<dbReference type="Pfam" id="PF06912">
    <property type="entry name" value="DUF1275"/>
    <property type="match status" value="1"/>
</dbReference>
<dbReference type="OrthoDB" id="412383at2759"/>
<dbReference type="AlphaFoldDB" id="A0A316UI63"/>
<dbReference type="InterPro" id="IPR010699">
    <property type="entry name" value="DUF1275"/>
</dbReference>
<protein>
    <recommendedName>
        <fullName evidence="5">DUF1275 domain protein</fullName>
    </recommendedName>
</protein>
<keyword evidence="2" id="KW-1133">Transmembrane helix</keyword>
<feature type="compositionally biased region" description="Basic and acidic residues" evidence="1">
    <location>
        <begin position="1"/>
        <end position="17"/>
    </location>
</feature>
<evidence type="ECO:0000313" key="4">
    <source>
        <dbReference type="Proteomes" id="UP000245884"/>
    </source>
</evidence>
<evidence type="ECO:0000256" key="2">
    <source>
        <dbReference type="SAM" id="Phobius"/>
    </source>
</evidence>
<feature type="transmembrane region" description="Helical" evidence="2">
    <location>
        <begin position="145"/>
        <end position="166"/>
    </location>
</feature>
<dbReference type="GeneID" id="37024966"/>
<dbReference type="Proteomes" id="UP000245884">
    <property type="component" value="Unassembled WGS sequence"/>
</dbReference>
<feature type="transmembrane region" description="Helical" evidence="2">
    <location>
        <begin position="178"/>
        <end position="196"/>
    </location>
</feature>
<feature type="transmembrane region" description="Helical" evidence="2">
    <location>
        <begin position="84"/>
        <end position="101"/>
    </location>
</feature>
<feature type="transmembrane region" description="Helical" evidence="2">
    <location>
        <begin position="113"/>
        <end position="133"/>
    </location>
</feature>
<organism evidence="3 4">
    <name type="scientific">Jaminaea rosea</name>
    <dbReference type="NCBI Taxonomy" id="1569628"/>
    <lineage>
        <taxon>Eukaryota</taxon>
        <taxon>Fungi</taxon>
        <taxon>Dikarya</taxon>
        <taxon>Basidiomycota</taxon>
        <taxon>Ustilaginomycotina</taxon>
        <taxon>Exobasidiomycetes</taxon>
        <taxon>Microstromatales</taxon>
        <taxon>Microstromatales incertae sedis</taxon>
        <taxon>Jaminaea</taxon>
    </lineage>
</organism>
<reference evidence="3 4" key="1">
    <citation type="journal article" date="2018" name="Mol. Biol. Evol.">
        <title>Broad Genomic Sampling Reveals a Smut Pathogenic Ancestry of the Fungal Clade Ustilaginomycotina.</title>
        <authorList>
            <person name="Kijpornyongpan T."/>
            <person name="Mondo S.J."/>
            <person name="Barry K."/>
            <person name="Sandor L."/>
            <person name="Lee J."/>
            <person name="Lipzen A."/>
            <person name="Pangilinan J."/>
            <person name="LaButti K."/>
            <person name="Hainaut M."/>
            <person name="Henrissat B."/>
            <person name="Grigoriev I.V."/>
            <person name="Spatafora J.W."/>
            <person name="Aime M.C."/>
        </authorList>
    </citation>
    <scope>NUCLEOTIDE SEQUENCE [LARGE SCALE GENOMIC DNA]</scope>
    <source>
        <strain evidence="3 4">MCA 5214</strain>
    </source>
</reference>
<feature type="transmembrane region" description="Helical" evidence="2">
    <location>
        <begin position="54"/>
        <end position="72"/>
    </location>
</feature>
<sequence>MPSPTSKEDIPLPDDKQFAAAPSSSPASTLPTSRPQRFPSWRQMDATLDHTSSLLPLTLLALLTGLIDGLLYSRTSVWIGFQTGNIVQFSMGVASFIYAPYHPVPADEGLLTGLRAISFVSFFTASWVGSLAARQGGKGRGRKRWFLIASSVVQALLLFGAAGILWSKQEGEEVTYRWFGPVIMLVALSMGLQSILSSGLSSPIFSTSVAYTATLTQLASDPHLFTPRLSFLCSSPAKAAEVKGRDLRILALAALALGGGVSQSLLISDAGLRGGLTVAAGLKVLLGALWLIPRGEGEKKREETRP</sequence>
<keyword evidence="2" id="KW-0812">Transmembrane</keyword>
<feature type="transmembrane region" description="Helical" evidence="2">
    <location>
        <begin position="247"/>
        <end position="266"/>
    </location>
</feature>
<evidence type="ECO:0000256" key="1">
    <source>
        <dbReference type="SAM" id="MobiDB-lite"/>
    </source>
</evidence>
<dbReference type="EMBL" id="KZ819680">
    <property type="protein sequence ID" value="PWN24568.1"/>
    <property type="molecule type" value="Genomic_DNA"/>
</dbReference>
<accession>A0A316UI63</accession>
<keyword evidence="4" id="KW-1185">Reference proteome</keyword>
<dbReference type="STRING" id="1569628.A0A316UI63"/>
<evidence type="ECO:0008006" key="5">
    <source>
        <dbReference type="Google" id="ProtNLM"/>
    </source>
</evidence>
<proteinExistence type="predicted"/>
<evidence type="ECO:0000313" key="3">
    <source>
        <dbReference type="EMBL" id="PWN24568.1"/>
    </source>
</evidence>
<feature type="compositionally biased region" description="Low complexity" evidence="1">
    <location>
        <begin position="19"/>
        <end position="28"/>
    </location>
</feature>
<dbReference type="PANTHER" id="PTHR37488:SF2">
    <property type="entry name" value="DUF1275 DOMAIN-CONTAINING PROTEIN"/>
    <property type="match status" value="1"/>
</dbReference>
<name>A0A316UI63_9BASI</name>